<evidence type="ECO:0000313" key="4">
    <source>
        <dbReference type="EMBL" id="OAH53070.1"/>
    </source>
</evidence>
<evidence type="ECO:0000256" key="1">
    <source>
        <dbReference type="ARBA" id="ARBA00004328"/>
    </source>
</evidence>
<dbReference type="Proteomes" id="UP000077271">
    <property type="component" value="Unassembled WGS sequence"/>
</dbReference>
<dbReference type="EMBL" id="LQWZ01000036">
    <property type="protein sequence ID" value="OAH53070.1"/>
    <property type="molecule type" value="Genomic_DNA"/>
</dbReference>
<protein>
    <submittedName>
        <fullName evidence="4">Uncharacterized protein</fullName>
    </submittedName>
</protein>
<accession>A0A177KI46</accession>
<evidence type="ECO:0000313" key="5">
    <source>
        <dbReference type="Proteomes" id="UP000077271"/>
    </source>
</evidence>
<dbReference type="InterPro" id="IPR051934">
    <property type="entry name" value="Phage_Tail_Fiber_Structural"/>
</dbReference>
<evidence type="ECO:0000256" key="2">
    <source>
        <dbReference type="ARBA" id="ARBA00022581"/>
    </source>
</evidence>
<sequence length="192" mass="21044">MGFEKPLPQWIAAGTEPPSSLRTEGWKVRQKPPADYWNWFMSHTYQALLELQQDAIHKDNLKDATTTIKGIVQLSSSTTSSSETLAATPKAVKTAYDLANGKESPAGAVTKIEQTSFKTTKSIKDANGIYTTVEHRRKSDNSLARKSVLSGGTSPQYTTRTITYYAANGTTEVKTEVFTLSYDADGILISEV</sequence>
<dbReference type="InterPro" id="IPR005068">
    <property type="entry name" value="Phage_lambda_Stf-r2"/>
</dbReference>
<reference evidence="4 5" key="1">
    <citation type="submission" date="2016-01" db="EMBL/GenBank/DDBJ databases">
        <title>Investigation of taxonomic status of Bacillus aminovorans.</title>
        <authorList>
            <person name="Verma A."/>
            <person name="Pal Y."/>
            <person name="Krishnamurthi S."/>
        </authorList>
    </citation>
    <scope>NUCLEOTIDE SEQUENCE [LARGE SCALE GENOMIC DNA]</scope>
    <source>
        <strain evidence="4 5">DSM 4337</strain>
    </source>
</reference>
<evidence type="ECO:0000256" key="3">
    <source>
        <dbReference type="SAM" id="MobiDB-lite"/>
    </source>
</evidence>
<dbReference type="GO" id="GO:0046718">
    <property type="term" value="P:symbiont entry into host cell"/>
    <property type="evidence" value="ECO:0007669"/>
    <property type="project" value="InterPro"/>
</dbReference>
<dbReference type="AlphaFoldDB" id="A0A177KI46"/>
<dbReference type="PANTHER" id="PTHR35191:SF1">
    <property type="entry name" value="PROPHAGE SIDE TAIL FIBER PROTEIN HOMOLOG STFQ-RELATED"/>
    <property type="match status" value="1"/>
</dbReference>
<dbReference type="OrthoDB" id="2667109at2"/>
<dbReference type="PANTHER" id="PTHR35191">
    <property type="entry name" value="PROPHAGE SIDE TAIL FIBER PROTEIN HOMOLOG STFQ-RELATED"/>
    <property type="match status" value="1"/>
</dbReference>
<comment type="caution">
    <text evidence="4">The sequence shown here is derived from an EMBL/GenBank/DDBJ whole genome shotgun (WGS) entry which is preliminary data.</text>
</comment>
<keyword evidence="2" id="KW-0945">Host-virus interaction</keyword>
<comment type="subcellular location">
    <subcellularLocation>
        <location evidence="1">Virion</location>
    </subcellularLocation>
</comment>
<proteinExistence type="predicted"/>
<gene>
    <name evidence="4" type="ORF">AWH48_11980</name>
</gene>
<organism evidence="4 5">
    <name type="scientific">Domibacillus aminovorans</name>
    <dbReference type="NCBI Taxonomy" id="29332"/>
    <lineage>
        <taxon>Bacteria</taxon>
        <taxon>Bacillati</taxon>
        <taxon>Bacillota</taxon>
        <taxon>Bacilli</taxon>
        <taxon>Bacillales</taxon>
        <taxon>Bacillaceae</taxon>
        <taxon>Domibacillus</taxon>
    </lineage>
</organism>
<name>A0A177KI46_9BACI</name>
<feature type="region of interest" description="Disordered" evidence="3">
    <location>
        <begin position="1"/>
        <end position="23"/>
    </location>
</feature>
<dbReference type="Pfam" id="PF03406">
    <property type="entry name" value="Phage_fiber_2"/>
    <property type="match status" value="1"/>
</dbReference>
<dbReference type="GO" id="GO:0019062">
    <property type="term" value="P:virion attachment to host cell"/>
    <property type="evidence" value="ECO:0007669"/>
    <property type="project" value="InterPro"/>
</dbReference>